<keyword evidence="4" id="KW-0862">Zinc</keyword>
<keyword evidence="2" id="KW-0479">Metal-binding</keyword>
<dbReference type="InterPro" id="IPR052035">
    <property type="entry name" value="ZnF_BED_domain_contain"/>
</dbReference>
<dbReference type="OrthoDB" id="2748260at2759"/>
<dbReference type="STRING" id="139420.A0A371CPD8"/>
<dbReference type="PANTHER" id="PTHR46481:SF10">
    <property type="entry name" value="ZINC FINGER BED DOMAIN-CONTAINING PROTEIN 39"/>
    <property type="match status" value="1"/>
</dbReference>
<dbReference type="GO" id="GO:0005634">
    <property type="term" value="C:nucleus"/>
    <property type="evidence" value="ECO:0007669"/>
    <property type="project" value="UniProtKB-SubCell"/>
</dbReference>
<evidence type="ECO:0000256" key="3">
    <source>
        <dbReference type="ARBA" id="ARBA00022771"/>
    </source>
</evidence>
<evidence type="ECO:0000313" key="6">
    <source>
        <dbReference type="EMBL" id="RDX42154.1"/>
    </source>
</evidence>
<name>A0A371CPD8_9APHY</name>
<dbReference type="GO" id="GO:0008270">
    <property type="term" value="F:zinc ion binding"/>
    <property type="evidence" value="ECO:0007669"/>
    <property type="project" value="UniProtKB-KW"/>
</dbReference>
<dbReference type="AlphaFoldDB" id="A0A371CPD8"/>
<accession>A0A371CPD8</accession>
<keyword evidence="5" id="KW-0539">Nucleus</keyword>
<reference evidence="6 7" key="1">
    <citation type="journal article" date="2018" name="Biotechnol. Biofuels">
        <title>Integrative visual omics of the white-rot fungus Polyporus brumalis exposes the biotechnological potential of its oxidative enzymes for delignifying raw plant biomass.</title>
        <authorList>
            <person name="Miyauchi S."/>
            <person name="Rancon A."/>
            <person name="Drula E."/>
            <person name="Hage H."/>
            <person name="Chaduli D."/>
            <person name="Favel A."/>
            <person name="Grisel S."/>
            <person name="Henrissat B."/>
            <person name="Herpoel-Gimbert I."/>
            <person name="Ruiz-Duenas F.J."/>
            <person name="Chevret D."/>
            <person name="Hainaut M."/>
            <person name="Lin J."/>
            <person name="Wang M."/>
            <person name="Pangilinan J."/>
            <person name="Lipzen A."/>
            <person name="Lesage-Meessen L."/>
            <person name="Navarro D."/>
            <person name="Riley R."/>
            <person name="Grigoriev I.V."/>
            <person name="Zhou S."/>
            <person name="Raouche S."/>
            <person name="Rosso M.N."/>
        </authorList>
    </citation>
    <scope>NUCLEOTIDE SEQUENCE [LARGE SCALE GENOMIC DNA]</scope>
    <source>
        <strain evidence="6 7">BRFM 1820</strain>
    </source>
</reference>
<gene>
    <name evidence="6" type="ORF">OH76DRAFT_1363202</name>
</gene>
<protein>
    <submittedName>
        <fullName evidence="6">Uncharacterized protein</fullName>
    </submittedName>
</protein>
<keyword evidence="7" id="KW-1185">Reference proteome</keyword>
<proteinExistence type="predicted"/>
<sequence>GKPVRRFLDTQDAASSGNLFKHARQCWGGKAISQAKELGDATRVHATLVTNILKTGAITEYFAPAKKGAVVYSNRPYTKLEIRYRPFAVATDPVLLRLMKSGRPLFFVPSPRMISRDVKIVFAGRRHRMSAMLLAYPGPLHFGTDAWMSPNHRAFIAFTVHLEVKGTAFSVLLDLVELAKSHSGANMAAAFGEMLYDLGLEEKVSYCSRLLAA</sequence>
<dbReference type="PANTHER" id="PTHR46481">
    <property type="entry name" value="ZINC FINGER BED DOMAIN-CONTAINING PROTEIN 4"/>
    <property type="match status" value="1"/>
</dbReference>
<evidence type="ECO:0000313" key="7">
    <source>
        <dbReference type="Proteomes" id="UP000256964"/>
    </source>
</evidence>
<evidence type="ECO:0000256" key="1">
    <source>
        <dbReference type="ARBA" id="ARBA00004123"/>
    </source>
</evidence>
<dbReference type="Proteomes" id="UP000256964">
    <property type="component" value="Unassembled WGS sequence"/>
</dbReference>
<comment type="subcellular location">
    <subcellularLocation>
        <location evidence="1">Nucleus</location>
    </subcellularLocation>
</comment>
<evidence type="ECO:0000256" key="2">
    <source>
        <dbReference type="ARBA" id="ARBA00022723"/>
    </source>
</evidence>
<dbReference type="EMBL" id="KZ857491">
    <property type="protein sequence ID" value="RDX42154.1"/>
    <property type="molecule type" value="Genomic_DNA"/>
</dbReference>
<organism evidence="6 7">
    <name type="scientific">Lentinus brumalis</name>
    <dbReference type="NCBI Taxonomy" id="2498619"/>
    <lineage>
        <taxon>Eukaryota</taxon>
        <taxon>Fungi</taxon>
        <taxon>Dikarya</taxon>
        <taxon>Basidiomycota</taxon>
        <taxon>Agaricomycotina</taxon>
        <taxon>Agaricomycetes</taxon>
        <taxon>Polyporales</taxon>
        <taxon>Polyporaceae</taxon>
        <taxon>Lentinus</taxon>
    </lineage>
</organism>
<keyword evidence="3" id="KW-0863">Zinc-finger</keyword>
<feature type="non-terminal residue" evidence="6">
    <location>
        <position position="1"/>
    </location>
</feature>
<evidence type="ECO:0000256" key="5">
    <source>
        <dbReference type="ARBA" id="ARBA00023242"/>
    </source>
</evidence>
<evidence type="ECO:0000256" key="4">
    <source>
        <dbReference type="ARBA" id="ARBA00022833"/>
    </source>
</evidence>